<accession>A2FYW2</accession>
<protein>
    <submittedName>
        <fullName evidence="2">Ras family protein</fullName>
    </submittedName>
</protein>
<name>A2FYW2_TRIV3</name>
<dbReference type="PRINTS" id="PR00449">
    <property type="entry name" value="RASTRNSFRMNG"/>
</dbReference>
<dbReference type="EMBL" id="DS114155">
    <property type="protein sequence ID" value="EAX89902.1"/>
    <property type="molecule type" value="Genomic_DNA"/>
</dbReference>
<evidence type="ECO:0000256" key="1">
    <source>
        <dbReference type="ARBA" id="ARBA00022741"/>
    </source>
</evidence>
<dbReference type="NCBIfam" id="TIGR00231">
    <property type="entry name" value="small_GTP"/>
    <property type="match status" value="1"/>
</dbReference>
<dbReference type="Pfam" id="PF00071">
    <property type="entry name" value="Ras"/>
    <property type="match status" value="1"/>
</dbReference>
<organism evidence="2 3">
    <name type="scientific">Trichomonas vaginalis (strain ATCC PRA-98 / G3)</name>
    <dbReference type="NCBI Taxonomy" id="412133"/>
    <lineage>
        <taxon>Eukaryota</taxon>
        <taxon>Metamonada</taxon>
        <taxon>Parabasalia</taxon>
        <taxon>Trichomonadida</taxon>
        <taxon>Trichomonadidae</taxon>
        <taxon>Trichomonas</taxon>
    </lineage>
</organism>
<dbReference type="CDD" id="cd01860">
    <property type="entry name" value="Rab5_related"/>
    <property type="match status" value="1"/>
</dbReference>
<dbReference type="InterPro" id="IPR001806">
    <property type="entry name" value="Small_GTPase"/>
</dbReference>
<dbReference type="SMART" id="SM00174">
    <property type="entry name" value="RHO"/>
    <property type="match status" value="1"/>
</dbReference>
<dbReference type="OMA" id="NCDEHCK"/>
<dbReference type="PROSITE" id="PS51421">
    <property type="entry name" value="RAS"/>
    <property type="match status" value="1"/>
</dbReference>
<dbReference type="InterPro" id="IPR027417">
    <property type="entry name" value="P-loop_NTPase"/>
</dbReference>
<dbReference type="AlphaFoldDB" id="A2FYW2"/>
<dbReference type="PROSITE" id="PS51417">
    <property type="entry name" value="ARF"/>
    <property type="match status" value="1"/>
</dbReference>
<dbReference type="PROSITE" id="PS51419">
    <property type="entry name" value="RAB"/>
    <property type="match status" value="1"/>
</dbReference>
<gene>
    <name evidence="2" type="ORF">TVAG_320300</name>
</gene>
<dbReference type="InterPro" id="IPR005225">
    <property type="entry name" value="Small_GTP-bd"/>
</dbReference>
<dbReference type="eggNOG" id="KOG0092">
    <property type="taxonomic scope" value="Eukaryota"/>
</dbReference>
<dbReference type="GO" id="GO:0012505">
    <property type="term" value="C:endomembrane system"/>
    <property type="evidence" value="ECO:0000318"/>
    <property type="project" value="GO_Central"/>
</dbReference>
<dbReference type="SMART" id="SM00173">
    <property type="entry name" value="RAS"/>
    <property type="match status" value="1"/>
</dbReference>
<dbReference type="GO" id="GO:0005525">
    <property type="term" value="F:GTP binding"/>
    <property type="evidence" value="ECO:0007669"/>
    <property type="project" value="InterPro"/>
</dbReference>
<dbReference type="OrthoDB" id="63533at2759"/>
<dbReference type="STRING" id="5722.A2FYW2"/>
<dbReference type="SUPFAM" id="SSF52540">
    <property type="entry name" value="P-loop containing nucleoside triphosphate hydrolases"/>
    <property type="match status" value="1"/>
</dbReference>
<dbReference type="RefSeq" id="XP_001302832.1">
    <property type="nucleotide sequence ID" value="XM_001302831.1"/>
</dbReference>
<dbReference type="GO" id="GO:0030139">
    <property type="term" value="C:endocytic vesicle"/>
    <property type="evidence" value="ECO:0000318"/>
    <property type="project" value="GO_Central"/>
</dbReference>
<keyword evidence="3" id="KW-1185">Reference proteome</keyword>
<proteinExistence type="predicted"/>
<dbReference type="GO" id="GO:0003924">
    <property type="term" value="F:GTPase activity"/>
    <property type="evidence" value="ECO:0000318"/>
    <property type="project" value="GO_Central"/>
</dbReference>
<dbReference type="SMART" id="SM00175">
    <property type="entry name" value="RAB"/>
    <property type="match status" value="1"/>
</dbReference>
<dbReference type="PANTHER" id="PTHR47978">
    <property type="match status" value="1"/>
</dbReference>
<dbReference type="VEuPathDB" id="TrichDB:TVAGG3_0366860"/>
<dbReference type="Proteomes" id="UP000001542">
    <property type="component" value="Unassembled WGS sequence"/>
</dbReference>
<sequence length="207" mass="22479">MRAANAKATRTEKIVFLGAQSTGKTAIVTRFQYDTFTPNSNSTIGAAFVSKDLNVDGTVIKLDIWDTAGSEKYKSLTPMYYRDARAAIIVLDVTRPETIQAAGEWISELREHGKSDCMLICAANKCDLTGERKVTSQEVQDFVFANQISAYKETSALNGEGIKELFNEIGKLLLTLPAVESQEDAEIAGLVGDLDTSAKPPQKTGCC</sequence>
<dbReference type="VEuPathDB" id="TrichDB:TVAG_320300"/>
<dbReference type="GO" id="GO:0005768">
    <property type="term" value="C:endosome"/>
    <property type="evidence" value="ECO:0000318"/>
    <property type="project" value="GO_Central"/>
</dbReference>
<dbReference type="GO" id="GO:0006886">
    <property type="term" value="P:intracellular protein transport"/>
    <property type="evidence" value="ECO:0000318"/>
    <property type="project" value="GO_Central"/>
</dbReference>
<dbReference type="Gene3D" id="3.40.50.300">
    <property type="entry name" value="P-loop containing nucleotide triphosphate hydrolases"/>
    <property type="match status" value="1"/>
</dbReference>
<dbReference type="SMR" id="A2FYW2"/>
<dbReference type="FunFam" id="3.40.50.300:FF:000808">
    <property type="entry name" value="Small GTP-binding protein, putative"/>
    <property type="match status" value="1"/>
</dbReference>
<evidence type="ECO:0000313" key="3">
    <source>
        <dbReference type="Proteomes" id="UP000001542"/>
    </source>
</evidence>
<keyword evidence="1" id="KW-0547">Nucleotide-binding</keyword>
<dbReference type="SMART" id="SM00176">
    <property type="entry name" value="RAN"/>
    <property type="match status" value="1"/>
</dbReference>
<reference evidence="2" key="2">
    <citation type="journal article" date="2007" name="Science">
        <title>Draft genome sequence of the sexually transmitted pathogen Trichomonas vaginalis.</title>
        <authorList>
            <person name="Carlton J.M."/>
            <person name="Hirt R.P."/>
            <person name="Silva J.C."/>
            <person name="Delcher A.L."/>
            <person name="Schatz M."/>
            <person name="Zhao Q."/>
            <person name="Wortman J.R."/>
            <person name="Bidwell S.L."/>
            <person name="Alsmark U.C.M."/>
            <person name="Besteiro S."/>
            <person name="Sicheritz-Ponten T."/>
            <person name="Noel C.J."/>
            <person name="Dacks J.B."/>
            <person name="Foster P.G."/>
            <person name="Simillion C."/>
            <person name="Van de Peer Y."/>
            <person name="Miranda-Saavedra D."/>
            <person name="Barton G.J."/>
            <person name="Westrop G.D."/>
            <person name="Mueller S."/>
            <person name="Dessi D."/>
            <person name="Fiori P.L."/>
            <person name="Ren Q."/>
            <person name="Paulsen I."/>
            <person name="Zhang H."/>
            <person name="Bastida-Corcuera F.D."/>
            <person name="Simoes-Barbosa A."/>
            <person name="Brown M.T."/>
            <person name="Hayes R.D."/>
            <person name="Mukherjee M."/>
            <person name="Okumura C.Y."/>
            <person name="Schneider R."/>
            <person name="Smith A.J."/>
            <person name="Vanacova S."/>
            <person name="Villalvazo M."/>
            <person name="Haas B.J."/>
            <person name="Pertea M."/>
            <person name="Feldblyum T.V."/>
            <person name="Utterback T.R."/>
            <person name="Shu C.L."/>
            <person name="Osoegawa K."/>
            <person name="de Jong P.J."/>
            <person name="Hrdy I."/>
            <person name="Horvathova L."/>
            <person name="Zubacova Z."/>
            <person name="Dolezal P."/>
            <person name="Malik S.B."/>
            <person name="Logsdon J.M. Jr."/>
            <person name="Henze K."/>
            <person name="Gupta A."/>
            <person name="Wang C.C."/>
            <person name="Dunne R.L."/>
            <person name="Upcroft J.A."/>
            <person name="Upcroft P."/>
            <person name="White O."/>
            <person name="Salzberg S.L."/>
            <person name="Tang P."/>
            <person name="Chiu C.-H."/>
            <person name="Lee Y.-S."/>
            <person name="Embley T.M."/>
            <person name="Coombs G.H."/>
            <person name="Mottram J.C."/>
            <person name="Tachezy J."/>
            <person name="Fraser-Liggett C.M."/>
            <person name="Johnson P.J."/>
        </authorList>
    </citation>
    <scope>NUCLEOTIDE SEQUENCE [LARGE SCALE GENOMIC DNA]</scope>
    <source>
        <strain evidence="2">G3</strain>
    </source>
</reference>
<dbReference type="InParanoid" id="A2FYW2"/>
<evidence type="ECO:0000313" key="2">
    <source>
        <dbReference type="EMBL" id="EAX89902.1"/>
    </source>
</evidence>
<dbReference type="KEGG" id="tva:4747577"/>
<reference evidence="2" key="1">
    <citation type="submission" date="2006-10" db="EMBL/GenBank/DDBJ databases">
        <authorList>
            <person name="Amadeo P."/>
            <person name="Zhao Q."/>
            <person name="Wortman J."/>
            <person name="Fraser-Liggett C."/>
            <person name="Carlton J."/>
        </authorList>
    </citation>
    <scope>NUCLEOTIDE SEQUENCE</scope>
    <source>
        <strain evidence="2">G3</strain>
    </source>
</reference>